<evidence type="ECO:0000256" key="2">
    <source>
        <dbReference type="ARBA" id="ARBA00023002"/>
    </source>
</evidence>
<keyword evidence="2" id="KW-0560">Oxidoreductase</keyword>
<dbReference type="RefSeq" id="WP_059267165.1">
    <property type="nucleotide sequence ID" value="NZ_KQ948381.1"/>
</dbReference>
<dbReference type="GO" id="GO:0016491">
    <property type="term" value="F:oxidoreductase activity"/>
    <property type="evidence" value="ECO:0007669"/>
    <property type="project" value="UniProtKB-KW"/>
</dbReference>
<dbReference type="NCBIfam" id="NF005559">
    <property type="entry name" value="PRK07231.1"/>
    <property type="match status" value="1"/>
</dbReference>
<dbReference type="AlphaFoldDB" id="A0A101PPP8"/>
<evidence type="ECO:0000313" key="4">
    <source>
        <dbReference type="EMBL" id="KUN15391.1"/>
    </source>
</evidence>
<organism evidence="4 5">
    <name type="scientific">Streptomyces corchorusii</name>
    <name type="common">Streptomyces chibaensis</name>
    <dbReference type="NCBI Taxonomy" id="1903"/>
    <lineage>
        <taxon>Bacteria</taxon>
        <taxon>Bacillati</taxon>
        <taxon>Actinomycetota</taxon>
        <taxon>Actinomycetes</taxon>
        <taxon>Kitasatosporales</taxon>
        <taxon>Streptomycetaceae</taxon>
        <taxon>Streptomyces</taxon>
    </lineage>
</organism>
<reference evidence="4 5" key="1">
    <citation type="submission" date="2015-10" db="EMBL/GenBank/DDBJ databases">
        <title>Draft genome sequence of Streptomyces corchorusii DSM 40340, type strain for the species Streptomyces corchorusii.</title>
        <authorList>
            <person name="Ruckert C."/>
            <person name="Winkler A."/>
            <person name="Kalinowski J."/>
            <person name="Kampfer P."/>
            <person name="Glaeser S."/>
        </authorList>
    </citation>
    <scope>NUCLEOTIDE SEQUENCE [LARGE SCALE GENOMIC DNA]</scope>
    <source>
        <strain evidence="4 5">DSM 40340</strain>
    </source>
</reference>
<proteinExistence type="inferred from homology"/>
<dbReference type="Pfam" id="PF13561">
    <property type="entry name" value="adh_short_C2"/>
    <property type="match status" value="1"/>
</dbReference>
<dbReference type="Gene3D" id="3.40.50.720">
    <property type="entry name" value="NAD(P)-binding Rossmann-like Domain"/>
    <property type="match status" value="1"/>
</dbReference>
<dbReference type="PROSITE" id="PS00061">
    <property type="entry name" value="ADH_SHORT"/>
    <property type="match status" value="1"/>
</dbReference>
<dbReference type="PANTHER" id="PTHR24321">
    <property type="entry name" value="DEHYDROGENASES, SHORT CHAIN"/>
    <property type="match status" value="1"/>
</dbReference>
<evidence type="ECO:0000313" key="5">
    <source>
        <dbReference type="Proteomes" id="UP000053398"/>
    </source>
</evidence>
<sequence length="249" mass="25883">MARVERKTAVVTGGAMGMGAATVRRLAAEGANVVIADVNVESAQALAKDLGKAASVERLDVRSEQEWADVVRHAEERFGSVDILVNNAGIADPAPLEEWDTTRLQHTLDVNLIGVFNGIQAVVPAMKRAGGGSIINIGSVGALQGVPRMSGYVVSKWGLRGLTKAAALELGVYGIRVNAVHPGQINSPMTEGVVFDTSNIALGRVGQPDDIARIVLFLASDDSQFVTGSDVAGDGGQSAGQANYQGLPQ</sequence>
<feature type="region of interest" description="Disordered" evidence="3">
    <location>
        <begin position="229"/>
        <end position="249"/>
    </location>
</feature>
<dbReference type="EMBL" id="LMWP01000072">
    <property type="protein sequence ID" value="KUN15391.1"/>
    <property type="molecule type" value="Genomic_DNA"/>
</dbReference>
<dbReference type="PRINTS" id="PR00080">
    <property type="entry name" value="SDRFAMILY"/>
</dbReference>
<dbReference type="PRINTS" id="PR00081">
    <property type="entry name" value="GDHRDH"/>
</dbReference>
<dbReference type="SUPFAM" id="SSF51735">
    <property type="entry name" value="NAD(P)-binding Rossmann-fold domains"/>
    <property type="match status" value="1"/>
</dbReference>
<name>A0A101PPP8_STRCK</name>
<dbReference type="PANTHER" id="PTHR24321:SF8">
    <property type="entry name" value="ESTRADIOL 17-BETA-DEHYDROGENASE 8-RELATED"/>
    <property type="match status" value="1"/>
</dbReference>
<keyword evidence="5" id="KW-1185">Reference proteome</keyword>
<comment type="caution">
    <text evidence="4">The sequence shown here is derived from an EMBL/GenBank/DDBJ whole genome shotgun (WGS) entry which is preliminary data.</text>
</comment>
<feature type="compositionally biased region" description="Polar residues" evidence="3">
    <location>
        <begin position="239"/>
        <end position="249"/>
    </location>
</feature>
<dbReference type="InterPro" id="IPR020904">
    <property type="entry name" value="Sc_DH/Rdtase_CS"/>
</dbReference>
<dbReference type="FunFam" id="3.40.50.720:FF:000084">
    <property type="entry name" value="Short-chain dehydrogenase reductase"/>
    <property type="match status" value="1"/>
</dbReference>
<accession>A0A101PPP8</accession>
<dbReference type="InterPro" id="IPR036291">
    <property type="entry name" value="NAD(P)-bd_dom_sf"/>
</dbReference>
<gene>
    <name evidence="4" type="ORF">AQJ11_43420</name>
</gene>
<protein>
    <submittedName>
        <fullName evidence="4">3-alpha-hydroxysteroid dehydrogenase</fullName>
    </submittedName>
</protein>
<comment type="similarity">
    <text evidence="1">Belongs to the short-chain dehydrogenases/reductases (SDR) family.</text>
</comment>
<evidence type="ECO:0000256" key="3">
    <source>
        <dbReference type="SAM" id="MobiDB-lite"/>
    </source>
</evidence>
<evidence type="ECO:0000256" key="1">
    <source>
        <dbReference type="ARBA" id="ARBA00006484"/>
    </source>
</evidence>
<dbReference type="Proteomes" id="UP000053398">
    <property type="component" value="Unassembled WGS sequence"/>
</dbReference>
<dbReference type="InterPro" id="IPR002347">
    <property type="entry name" value="SDR_fam"/>
</dbReference>